<dbReference type="GO" id="GO:0016757">
    <property type="term" value="F:glycosyltransferase activity"/>
    <property type="evidence" value="ECO:0007669"/>
    <property type="project" value="InterPro"/>
</dbReference>
<dbReference type="AlphaFoldDB" id="A0A7W0HM55"/>
<gene>
    <name evidence="2" type="ORF">HNR65_003365</name>
</gene>
<proteinExistence type="predicted"/>
<dbReference type="InterPro" id="IPR001296">
    <property type="entry name" value="Glyco_trans_1"/>
</dbReference>
<dbReference type="RefSeq" id="WP_181552627.1">
    <property type="nucleotide sequence ID" value="NZ_JACDUS010000015.1"/>
</dbReference>
<dbReference type="Gene3D" id="3.40.50.2000">
    <property type="entry name" value="Glycogen Phosphorylase B"/>
    <property type="match status" value="2"/>
</dbReference>
<name>A0A7W0HM55_9BACT</name>
<sequence>MKSLLLVANYDSGVGYAWWLMESYWTVLAQHYSPSKRVILVYPVISQLPQDVADAPLEAVEQDFSGTNPGQVLRQCRFLRRHRVWAVYFSDRPTWHWRYILYRLCGVRLIVVHDHTPGLRTPARGLKGILKRLIHRLPWLSADGAVGATDFVRKRLIEVNGMPPAKTFAAPNGLPDADHPPGAVDPHALFSIPESRKIIVMTARANRYKGVDFALKCFARLRNTGKQDFHFLFIGDGPDLEDFKKAAEDLMVQDHCTFAGKRDDIPALIAGANLAFHPSKGEVGYSLSILEYMRAGLPVVVPDNPSVCRATNHGKNGMIYPPEDVNAASEMIDRLLSDDSLRSALGVQARTDAGKYKLETSHLALLNAFEKIAHKSGKITK</sequence>
<reference evidence="2 3" key="1">
    <citation type="submission" date="2020-07" db="EMBL/GenBank/DDBJ databases">
        <title>Genomic Encyclopedia of Type Strains, Phase IV (KMG-IV): sequencing the most valuable type-strain genomes for metagenomic binning, comparative biology and taxonomic classification.</title>
        <authorList>
            <person name="Goeker M."/>
        </authorList>
    </citation>
    <scope>NUCLEOTIDE SEQUENCE [LARGE SCALE GENOMIC DNA]</scope>
    <source>
        <strain evidence="2 3">DSM 17721</strain>
    </source>
</reference>
<evidence type="ECO:0000313" key="3">
    <source>
        <dbReference type="Proteomes" id="UP000525298"/>
    </source>
</evidence>
<keyword evidence="3" id="KW-1185">Reference proteome</keyword>
<dbReference type="Proteomes" id="UP000525298">
    <property type="component" value="Unassembled WGS sequence"/>
</dbReference>
<keyword evidence="2" id="KW-0808">Transferase</keyword>
<comment type="caution">
    <text evidence="2">The sequence shown here is derived from an EMBL/GenBank/DDBJ whole genome shotgun (WGS) entry which is preliminary data.</text>
</comment>
<dbReference type="Pfam" id="PF00534">
    <property type="entry name" value="Glycos_transf_1"/>
    <property type="match status" value="1"/>
</dbReference>
<dbReference type="SUPFAM" id="SSF53756">
    <property type="entry name" value="UDP-Glycosyltransferase/glycogen phosphorylase"/>
    <property type="match status" value="1"/>
</dbReference>
<dbReference type="PANTHER" id="PTHR12526">
    <property type="entry name" value="GLYCOSYLTRANSFERASE"/>
    <property type="match status" value="1"/>
</dbReference>
<dbReference type="CDD" id="cd03801">
    <property type="entry name" value="GT4_PimA-like"/>
    <property type="match status" value="1"/>
</dbReference>
<evidence type="ECO:0000259" key="1">
    <source>
        <dbReference type="Pfam" id="PF00534"/>
    </source>
</evidence>
<organism evidence="2 3">
    <name type="scientific">Desulfosalsimonas propionicica</name>
    <dbReference type="NCBI Taxonomy" id="332175"/>
    <lineage>
        <taxon>Bacteria</taxon>
        <taxon>Pseudomonadati</taxon>
        <taxon>Thermodesulfobacteriota</taxon>
        <taxon>Desulfobacteria</taxon>
        <taxon>Desulfobacterales</taxon>
        <taxon>Desulfosalsimonadaceae</taxon>
        <taxon>Desulfosalsimonas</taxon>
    </lineage>
</organism>
<accession>A0A7W0HM55</accession>
<feature type="domain" description="Glycosyl transferase family 1" evidence="1">
    <location>
        <begin position="192"/>
        <end position="350"/>
    </location>
</feature>
<protein>
    <submittedName>
        <fullName evidence="2">Glycosyltransferase involved in cell wall biosynthesis</fullName>
    </submittedName>
</protein>
<evidence type="ECO:0000313" key="2">
    <source>
        <dbReference type="EMBL" id="MBA2883008.1"/>
    </source>
</evidence>
<dbReference type="EMBL" id="JACDUS010000015">
    <property type="protein sequence ID" value="MBA2883008.1"/>
    <property type="molecule type" value="Genomic_DNA"/>
</dbReference>